<comment type="catalytic activity">
    <reaction evidence="1">
        <text>Hydrolysis of terminal, non-reducing alpha-D-galactose residues in alpha-D-galactosides, including galactose oligosaccharides, galactomannans and galactolipids.</text>
        <dbReference type="EC" id="3.2.1.22"/>
    </reaction>
</comment>
<dbReference type="InterPro" id="IPR011050">
    <property type="entry name" value="Pectin_lyase_fold/virulence"/>
</dbReference>
<dbReference type="Pfam" id="PF13229">
    <property type="entry name" value="Beta_helix"/>
    <property type="match status" value="1"/>
</dbReference>
<gene>
    <name evidence="11" type="ORF">GGQ57_000650</name>
</gene>
<sequence>MSYTKYFLLLCFILFACYVKANRIDTVYVSDFGVLPNTYENVVTGLQEAIRACKQTGAKVLCFPKGRYDIWPEGAVRAEYFISNTSTEEECPSKIKTVGLLFKEMEDLIVEGNGSLLMYHGKMITMVLDHCKNIQIRNISTNFQRPTASEIRYTRVATGETVVTLHPDSWYEIVDGYINLFGEGWKSNRIHCNEYDAEKKTSVYTNGWNVLSKSKAKELSHGVVSFSTPSDFHPKEGNILTARDVIRDQVGMFILESRDIVLQHVNMHYMHGLGIVSQFVNNITMDHVNCVPPEGSGRILAASADMMHFSGCSGMINISDCRYEGAHDDPINIHGTNLRIMEKMDANTLRLRFMHGQSYGFVAFHEGDEVAFIRAKRMERYQRAKVQEVRRVSDREVIVRLDNPVPADIEFGLDCVENMTCTPEVEIRNSYFTRTCTRGLLITTPRKAIIENNTFEKTGMSAILIEGDAEGWFESGPVCDILIRNNTFIDCAYQGGPGNAVIALNPSNTQIDPDRPVHKNVRIEDNEFQVFDYPILYAKSTKGLAFKNNTVIRTKDLQPRSSNKQAFFLNGCSQVVIEGTNWEGDILSSGLHLENMKKKHVRFSKDITLDK</sequence>
<keyword evidence="6" id="KW-0326">Glycosidase</keyword>
<dbReference type="InterPro" id="IPR039448">
    <property type="entry name" value="Beta_helix"/>
</dbReference>
<evidence type="ECO:0008006" key="13">
    <source>
        <dbReference type="Google" id="ProtNLM"/>
    </source>
</evidence>
<evidence type="ECO:0000256" key="5">
    <source>
        <dbReference type="ARBA" id="ARBA00022801"/>
    </source>
</evidence>
<dbReference type="Proteomes" id="UP000533637">
    <property type="component" value="Unassembled WGS sequence"/>
</dbReference>
<proteinExistence type="predicted"/>
<dbReference type="InterPro" id="IPR057275">
    <property type="entry name" value="Beta-barrel_GLAA-B_I"/>
</dbReference>
<keyword evidence="12" id="KW-1185">Reference proteome</keyword>
<evidence type="ECO:0000259" key="9">
    <source>
        <dbReference type="Pfam" id="PF23763"/>
    </source>
</evidence>
<evidence type="ECO:0000256" key="3">
    <source>
        <dbReference type="ARBA" id="ARBA00022729"/>
    </source>
</evidence>
<dbReference type="Gene3D" id="2.160.20.10">
    <property type="entry name" value="Single-stranded right-handed beta-helix, Pectin lyase-like"/>
    <property type="match status" value="2"/>
</dbReference>
<dbReference type="RefSeq" id="WP_183668902.1">
    <property type="nucleotide sequence ID" value="NZ_BMPB01000004.1"/>
</dbReference>
<dbReference type="PROSITE" id="PS51257">
    <property type="entry name" value="PROKAR_LIPOPROTEIN"/>
    <property type="match status" value="1"/>
</dbReference>
<dbReference type="InterPro" id="IPR056441">
    <property type="entry name" value="Beta-barrel_GLAA-B_II"/>
</dbReference>
<organism evidence="11 12">
    <name type="scientific">Parabacteroides faecis</name>
    <dbReference type="NCBI Taxonomy" id="1217282"/>
    <lineage>
        <taxon>Bacteria</taxon>
        <taxon>Pseudomonadati</taxon>
        <taxon>Bacteroidota</taxon>
        <taxon>Bacteroidia</taxon>
        <taxon>Bacteroidales</taxon>
        <taxon>Tannerellaceae</taxon>
        <taxon>Parabacteroides</taxon>
    </lineage>
</organism>
<dbReference type="SUPFAM" id="SSF51126">
    <property type="entry name" value="Pectin lyase-like"/>
    <property type="match status" value="1"/>
</dbReference>
<protein>
    <recommendedName>
        <fullName evidence="13">Right-handed parallel beta-helix repeat-containing protein</fullName>
    </recommendedName>
</protein>
<name>A0ABR6KGY6_9BACT</name>
<evidence type="ECO:0000256" key="4">
    <source>
        <dbReference type="ARBA" id="ARBA00022737"/>
    </source>
</evidence>
<comment type="caution">
    <text evidence="11">The sequence shown here is derived from an EMBL/GenBank/DDBJ whole genome shotgun (WGS) entry which is preliminary data.</text>
</comment>
<keyword evidence="5" id="KW-0378">Hydrolase</keyword>
<keyword evidence="4" id="KW-0677">Repeat</keyword>
<evidence type="ECO:0000259" key="10">
    <source>
        <dbReference type="Pfam" id="PF23764"/>
    </source>
</evidence>
<feature type="domain" description="GLAA-B beta-barrel" evidence="9">
    <location>
        <begin position="157"/>
        <end position="240"/>
    </location>
</feature>
<dbReference type="InterPro" id="IPR006626">
    <property type="entry name" value="PbH1"/>
</dbReference>
<reference evidence="11 12" key="1">
    <citation type="submission" date="2020-08" db="EMBL/GenBank/DDBJ databases">
        <title>Genomic Encyclopedia of Type Strains, Phase IV (KMG-IV): sequencing the most valuable type-strain genomes for metagenomic binning, comparative biology and taxonomic classification.</title>
        <authorList>
            <person name="Goeker M."/>
        </authorList>
    </citation>
    <scope>NUCLEOTIDE SEQUENCE [LARGE SCALE GENOMIC DNA]</scope>
    <source>
        <strain evidence="11 12">DSM 102983</strain>
    </source>
</reference>
<evidence type="ECO:0000256" key="1">
    <source>
        <dbReference type="ARBA" id="ARBA00001255"/>
    </source>
</evidence>
<dbReference type="InterPro" id="IPR012334">
    <property type="entry name" value="Pectin_lyas_fold"/>
</dbReference>
<dbReference type="Pfam" id="PF23763">
    <property type="entry name" value="Beta-barrel_GLAA-B_I"/>
    <property type="match status" value="1"/>
</dbReference>
<evidence type="ECO:0000256" key="6">
    <source>
        <dbReference type="ARBA" id="ARBA00023295"/>
    </source>
</evidence>
<feature type="domain" description="GLAA-B beta-barrel" evidence="10">
    <location>
        <begin position="348"/>
        <end position="411"/>
    </location>
</feature>
<feature type="domain" description="Right handed beta helix" evidence="8">
    <location>
        <begin position="422"/>
        <end position="579"/>
    </location>
</feature>
<evidence type="ECO:0000256" key="2">
    <source>
        <dbReference type="ARBA" id="ARBA00001271"/>
    </source>
</evidence>
<evidence type="ECO:0000256" key="7">
    <source>
        <dbReference type="SAM" id="SignalP"/>
    </source>
</evidence>
<keyword evidence="3 7" id="KW-0732">Signal</keyword>
<dbReference type="Pfam" id="PF23764">
    <property type="entry name" value="Beta-barrel_GLAA-B_II"/>
    <property type="match status" value="1"/>
</dbReference>
<evidence type="ECO:0000259" key="8">
    <source>
        <dbReference type="Pfam" id="PF13229"/>
    </source>
</evidence>
<dbReference type="EMBL" id="JACHOC010000001">
    <property type="protein sequence ID" value="MBB4620776.1"/>
    <property type="molecule type" value="Genomic_DNA"/>
</dbReference>
<evidence type="ECO:0000313" key="11">
    <source>
        <dbReference type="EMBL" id="MBB4620776.1"/>
    </source>
</evidence>
<comment type="catalytic activity">
    <reaction evidence="2">
        <text>Hydrolysis of terminal, non-reducing branched (1-&gt;3)-alpha-D-galactosidic residues, producing free D-galactose.</text>
        <dbReference type="EC" id="3.2.1.n1"/>
    </reaction>
</comment>
<feature type="signal peptide" evidence="7">
    <location>
        <begin position="1"/>
        <end position="21"/>
    </location>
</feature>
<dbReference type="SMART" id="SM00710">
    <property type="entry name" value="PbH1"/>
    <property type="match status" value="6"/>
</dbReference>
<evidence type="ECO:0000313" key="12">
    <source>
        <dbReference type="Proteomes" id="UP000533637"/>
    </source>
</evidence>
<accession>A0ABR6KGY6</accession>
<feature type="chain" id="PRO_5045202829" description="Right-handed parallel beta-helix repeat-containing protein" evidence="7">
    <location>
        <begin position="22"/>
        <end position="611"/>
    </location>
</feature>